<geneLocation type="plasmid" evidence="1 2">
    <name>unnamed2</name>
</geneLocation>
<name>A0A248U8C6_9HYPH</name>
<keyword evidence="1" id="KW-0614">Plasmid</keyword>
<organism evidence="1 2">
    <name type="scientific">Ochrobactrum quorumnocens</name>
    <dbReference type="NCBI Taxonomy" id="271865"/>
    <lineage>
        <taxon>Bacteria</taxon>
        <taxon>Pseudomonadati</taxon>
        <taxon>Pseudomonadota</taxon>
        <taxon>Alphaproteobacteria</taxon>
        <taxon>Hyphomicrobiales</taxon>
        <taxon>Brucellaceae</taxon>
        <taxon>Brucella/Ochrobactrum group</taxon>
        <taxon>Ochrobactrum</taxon>
    </lineage>
</organism>
<dbReference type="KEGG" id="och:CES85_5844"/>
<dbReference type="AlphaFoldDB" id="A0A248U8C6"/>
<dbReference type="EMBL" id="CP022602">
    <property type="protein sequence ID" value="ASV83017.1"/>
    <property type="molecule type" value="Genomic_DNA"/>
</dbReference>
<gene>
    <name evidence="1" type="ORF">CES85_5844</name>
</gene>
<reference evidence="1 2" key="1">
    <citation type="submission" date="2017-07" db="EMBL/GenBank/DDBJ databases">
        <title>Phylogenetic study on the rhizospheric bacterium Ochrobactrum sp. A44.</title>
        <authorList>
            <person name="Krzyzanowska D.M."/>
            <person name="Ossowicki A."/>
            <person name="Rajewska M."/>
            <person name="Maciag T."/>
            <person name="Kaczynski Z."/>
            <person name="Czerwicka M."/>
            <person name="Jafra S."/>
        </authorList>
    </citation>
    <scope>NUCLEOTIDE SEQUENCE [LARGE SCALE GENOMIC DNA]</scope>
    <source>
        <strain evidence="1 2">A44</strain>
        <plasmid evidence="1 2">unnamed2</plasmid>
    </source>
</reference>
<accession>A0A248U8C6</accession>
<proteinExistence type="predicted"/>
<evidence type="ECO:0000313" key="1">
    <source>
        <dbReference type="EMBL" id="ASV83017.1"/>
    </source>
</evidence>
<sequence length="62" mass="7111">MKTEYTKDTLFKRINTHPEMLKSRTDHTAKSILNEEKSAASAKTDRLRAARIAYDLSLEARS</sequence>
<evidence type="ECO:0000313" key="2">
    <source>
        <dbReference type="Proteomes" id="UP000215256"/>
    </source>
</evidence>
<protein>
    <submittedName>
        <fullName evidence="1">Uncharacterized protein</fullName>
    </submittedName>
</protein>
<dbReference type="Proteomes" id="UP000215256">
    <property type="component" value="Plasmid unnamed2"/>
</dbReference>